<feature type="compositionally biased region" description="Basic residues" evidence="1">
    <location>
        <begin position="1"/>
        <end position="15"/>
    </location>
</feature>
<sequence length="77" mass="8520">MPRRKRSRVAKRKKKDSGSDDDGIRTSSEAPGPPRPTEDVTPVPKPFLPSPPVVLGRALTAEDGRRALLLHLLRLEE</sequence>
<dbReference type="EMBL" id="JAXCGZ010011850">
    <property type="protein sequence ID" value="KAK7074039.1"/>
    <property type="molecule type" value="Genomic_DNA"/>
</dbReference>
<protein>
    <submittedName>
        <fullName evidence="2">Uncharacterized protein</fullName>
    </submittedName>
</protein>
<evidence type="ECO:0000313" key="3">
    <source>
        <dbReference type="Proteomes" id="UP001381693"/>
    </source>
</evidence>
<gene>
    <name evidence="2" type="ORF">SK128_012804</name>
</gene>
<organism evidence="2 3">
    <name type="scientific">Halocaridina rubra</name>
    <name type="common">Hawaiian red shrimp</name>
    <dbReference type="NCBI Taxonomy" id="373956"/>
    <lineage>
        <taxon>Eukaryota</taxon>
        <taxon>Metazoa</taxon>
        <taxon>Ecdysozoa</taxon>
        <taxon>Arthropoda</taxon>
        <taxon>Crustacea</taxon>
        <taxon>Multicrustacea</taxon>
        <taxon>Malacostraca</taxon>
        <taxon>Eumalacostraca</taxon>
        <taxon>Eucarida</taxon>
        <taxon>Decapoda</taxon>
        <taxon>Pleocyemata</taxon>
        <taxon>Caridea</taxon>
        <taxon>Atyoidea</taxon>
        <taxon>Atyidae</taxon>
        <taxon>Halocaridina</taxon>
    </lineage>
</organism>
<name>A0AAN8X6X1_HALRR</name>
<dbReference type="AlphaFoldDB" id="A0AAN8X6X1"/>
<evidence type="ECO:0000256" key="1">
    <source>
        <dbReference type="SAM" id="MobiDB-lite"/>
    </source>
</evidence>
<feature type="region of interest" description="Disordered" evidence="1">
    <location>
        <begin position="1"/>
        <end position="51"/>
    </location>
</feature>
<accession>A0AAN8X6X1</accession>
<proteinExistence type="predicted"/>
<keyword evidence="3" id="KW-1185">Reference proteome</keyword>
<evidence type="ECO:0000313" key="2">
    <source>
        <dbReference type="EMBL" id="KAK7074039.1"/>
    </source>
</evidence>
<comment type="caution">
    <text evidence="2">The sequence shown here is derived from an EMBL/GenBank/DDBJ whole genome shotgun (WGS) entry which is preliminary data.</text>
</comment>
<dbReference type="Proteomes" id="UP001381693">
    <property type="component" value="Unassembled WGS sequence"/>
</dbReference>
<reference evidence="2 3" key="1">
    <citation type="submission" date="2023-11" db="EMBL/GenBank/DDBJ databases">
        <title>Halocaridina rubra genome assembly.</title>
        <authorList>
            <person name="Smith C."/>
        </authorList>
    </citation>
    <scope>NUCLEOTIDE SEQUENCE [LARGE SCALE GENOMIC DNA]</scope>
    <source>
        <strain evidence="2">EP-1</strain>
        <tissue evidence="2">Whole</tissue>
    </source>
</reference>